<accession>A0ABY7KNJ4</accession>
<feature type="transmembrane region" description="Helical" evidence="1">
    <location>
        <begin position="21"/>
        <end position="41"/>
    </location>
</feature>
<keyword evidence="3" id="KW-1185">Reference proteome</keyword>
<feature type="transmembrane region" description="Helical" evidence="1">
    <location>
        <begin position="47"/>
        <end position="66"/>
    </location>
</feature>
<dbReference type="RefSeq" id="WP_269663615.1">
    <property type="nucleotide sequence ID" value="NZ_CP114413.1"/>
</dbReference>
<evidence type="ECO:0008006" key="4">
    <source>
        <dbReference type="Google" id="ProtNLM"/>
    </source>
</evidence>
<evidence type="ECO:0000313" key="3">
    <source>
        <dbReference type="Proteomes" id="UP001164439"/>
    </source>
</evidence>
<gene>
    <name evidence="2" type="ORF">STRCI_007680</name>
</gene>
<feature type="transmembrane region" description="Helical" evidence="1">
    <location>
        <begin position="135"/>
        <end position="155"/>
    </location>
</feature>
<keyword evidence="1" id="KW-0472">Membrane</keyword>
<feature type="transmembrane region" description="Helical" evidence="1">
    <location>
        <begin position="161"/>
        <end position="180"/>
    </location>
</feature>
<dbReference type="Proteomes" id="UP001164439">
    <property type="component" value="Chromosome"/>
</dbReference>
<name>A0ABY7KNJ4_9ACTN</name>
<sequence length="291" mass="31327">MRNEETSGAVKVLRKAVRWSSMALLPGELLLILCVAGGVTVPPAAQPATRLAVLTLTIAVATLLTLDHRRHRAAGLDPRPALLAALADTIPAPVRRLTAHELFLSTSFLRWVTRRGPHGVREGDVSVLYAPGQTAVMFGFFFVCVVETVALAFLIPWPVVHAITLVLDIWGCYFVIALHASCVVRPHVIAPDGALRLRYGALLDIRIPADRIASVRQDRKFPEGKLAAVDEDGVADIAVAGQTTVTVELTEPVAYLRALGRPAEARAFRFYAEDPGAAVAALRAARVSDRA</sequence>
<reference evidence="2" key="1">
    <citation type="submission" date="2022-12" db="EMBL/GenBank/DDBJ databases">
        <authorList>
            <person name="Ruckert C."/>
            <person name="Busche T."/>
            <person name="Kalinowski J."/>
            <person name="Wittmann C."/>
        </authorList>
    </citation>
    <scope>NUCLEOTIDE SEQUENCE</scope>
    <source>
        <strain evidence="2">DSM 40467</strain>
    </source>
</reference>
<protein>
    <recommendedName>
        <fullName evidence="4">Integral membrane protein</fullName>
    </recommendedName>
</protein>
<organism evidence="2 3">
    <name type="scientific">Streptomyces cinnabarinus</name>
    <dbReference type="NCBI Taxonomy" id="67287"/>
    <lineage>
        <taxon>Bacteria</taxon>
        <taxon>Bacillati</taxon>
        <taxon>Actinomycetota</taxon>
        <taxon>Actinomycetes</taxon>
        <taxon>Kitasatosporales</taxon>
        <taxon>Streptomycetaceae</taxon>
        <taxon>Streptomyces</taxon>
    </lineage>
</organism>
<dbReference type="EMBL" id="CP114413">
    <property type="protein sequence ID" value="WAZ26131.1"/>
    <property type="molecule type" value="Genomic_DNA"/>
</dbReference>
<evidence type="ECO:0000313" key="2">
    <source>
        <dbReference type="EMBL" id="WAZ26131.1"/>
    </source>
</evidence>
<evidence type="ECO:0000256" key="1">
    <source>
        <dbReference type="SAM" id="Phobius"/>
    </source>
</evidence>
<keyword evidence="1" id="KW-1133">Transmembrane helix</keyword>
<keyword evidence="1" id="KW-0812">Transmembrane</keyword>
<proteinExistence type="predicted"/>